<dbReference type="Proteomes" id="UP000320776">
    <property type="component" value="Chromosome"/>
</dbReference>
<dbReference type="InterPro" id="IPR035069">
    <property type="entry name" value="TTHA1013/TTHA0281-like"/>
</dbReference>
<name>A0A517DS98_9FIRM</name>
<dbReference type="OrthoDB" id="5419659at2"/>
<organism evidence="2 3">
    <name type="scientific">Sporomusa termitida</name>
    <dbReference type="NCBI Taxonomy" id="2377"/>
    <lineage>
        <taxon>Bacteria</taxon>
        <taxon>Bacillati</taxon>
        <taxon>Bacillota</taxon>
        <taxon>Negativicutes</taxon>
        <taxon>Selenomonadales</taxon>
        <taxon>Sporomusaceae</taxon>
        <taxon>Sporomusa</taxon>
    </lineage>
</organism>
<dbReference type="InterPro" id="IPR051404">
    <property type="entry name" value="TA_system_antitoxin"/>
</dbReference>
<gene>
    <name evidence="2" type="ORF">SPTER_15380</name>
</gene>
<sequence length="144" mass="16064">MVRDSYIYPAIFEKSLQGKYGVSFPDLPGCISIGDNLQHAHEMAKEALGLHLWGMERDGDDIPAPSSIDSIELADGEVIGLIEVWMLPIRAELDNRAVKKTLTIPRYLNDIAEKQNVNFSKVLQSALKDHLGLQAKKKPIKKQP</sequence>
<evidence type="ECO:0000313" key="2">
    <source>
        <dbReference type="EMBL" id="QDR80219.1"/>
    </source>
</evidence>
<reference evidence="2 3" key="1">
    <citation type="submission" date="2019-02" db="EMBL/GenBank/DDBJ databases">
        <title>Closed genome of Sporomusa termitida DSM 4440.</title>
        <authorList>
            <person name="Poehlein A."/>
            <person name="Daniel R."/>
        </authorList>
    </citation>
    <scope>NUCLEOTIDE SEQUENCE [LARGE SCALE GENOMIC DNA]</scope>
    <source>
        <strain evidence="2 3">DSM 4440</strain>
    </source>
</reference>
<dbReference type="InterPro" id="IPR031807">
    <property type="entry name" value="HicB-like"/>
</dbReference>
<feature type="domain" description="HicB-like antitoxin of toxin-antitoxin system" evidence="1">
    <location>
        <begin position="8"/>
        <end position="109"/>
    </location>
</feature>
<keyword evidence="3" id="KW-1185">Reference proteome</keyword>
<accession>A0A517DS98</accession>
<evidence type="ECO:0000259" key="1">
    <source>
        <dbReference type="Pfam" id="PF15919"/>
    </source>
</evidence>
<dbReference type="RefSeq" id="WP_144349801.1">
    <property type="nucleotide sequence ID" value="NZ_CP036259.1"/>
</dbReference>
<protein>
    <submittedName>
        <fullName evidence="2">HicB_like antitoxin of bacterial toxin-antitoxin system</fullName>
    </submittedName>
</protein>
<dbReference type="AlphaFoldDB" id="A0A517DS98"/>
<dbReference type="Gene3D" id="3.30.160.250">
    <property type="match status" value="1"/>
</dbReference>
<proteinExistence type="predicted"/>
<dbReference type="EMBL" id="CP036259">
    <property type="protein sequence ID" value="QDR80219.1"/>
    <property type="molecule type" value="Genomic_DNA"/>
</dbReference>
<dbReference type="KEGG" id="sted:SPTER_15380"/>
<dbReference type="PANTHER" id="PTHR34504">
    <property type="entry name" value="ANTITOXIN HICB"/>
    <property type="match status" value="1"/>
</dbReference>
<dbReference type="Pfam" id="PF15919">
    <property type="entry name" value="HicB_lk_antitox"/>
    <property type="match status" value="1"/>
</dbReference>
<evidence type="ECO:0000313" key="3">
    <source>
        <dbReference type="Proteomes" id="UP000320776"/>
    </source>
</evidence>
<dbReference type="PANTHER" id="PTHR34504:SF2">
    <property type="entry name" value="UPF0150 PROTEIN SSL0259"/>
    <property type="match status" value="1"/>
</dbReference>
<dbReference type="SUPFAM" id="SSF143100">
    <property type="entry name" value="TTHA1013/TTHA0281-like"/>
    <property type="match status" value="1"/>
</dbReference>